<organism evidence="1 2">
    <name type="scientific">Vaccinium darrowii</name>
    <dbReference type="NCBI Taxonomy" id="229202"/>
    <lineage>
        <taxon>Eukaryota</taxon>
        <taxon>Viridiplantae</taxon>
        <taxon>Streptophyta</taxon>
        <taxon>Embryophyta</taxon>
        <taxon>Tracheophyta</taxon>
        <taxon>Spermatophyta</taxon>
        <taxon>Magnoliopsida</taxon>
        <taxon>eudicotyledons</taxon>
        <taxon>Gunneridae</taxon>
        <taxon>Pentapetalae</taxon>
        <taxon>asterids</taxon>
        <taxon>Ericales</taxon>
        <taxon>Ericaceae</taxon>
        <taxon>Vaccinioideae</taxon>
        <taxon>Vaccinieae</taxon>
        <taxon>Vaccinium</taxon>
    </lineage>
</organism>
<name>A0ACB7Y9N2_9ERIC</name>
<evidence type="ECO:0000313" key="2">
    <source>
        <dbReference type="Proteomes" id="UP000828048"/>
    </source>
</evidence>
<dbReference type="Proteomes" id="UP000828048">
    <property type="component" value="Chromosome 7"/>
</dbReference>
<protein>
    <submittedName>
        <fullName evidence="1">Uncharacterized protein</fullName>
    </submittedName>
</protein>
<evidence type="ECO:0000313" key="1">
    <source>
        <dbReference type="EMBL" id="KAH7850232.1"/>
    </source>
</evidence>
<keyword evidence="2" id="KW-1185">Reference proteome</keyword>
<proteinExistence type="predicted"/>
<comment type="caution">
    <text evidence="1">The sequence shown here is derived from an EMBL/GenBank/DDBJ whole genome shotgun (WGS) entry which is preliminary data.</text>
</comment>
<sequence>MTKQLRTSALLLFSFLAAAALVTAVSGLGGGMVGGRTKVKDVKTNKEVQELGRYSVQQFNRMQKKAGKKNGGGYGGDLRFQEVVEAETQVVSGVEYYLKIAAVTAGGVPKTFDAVVVVKPWAHSKELLDFDPSPHTK</sequence>
<reference evidence="1 2" key="1">
    <citation type="journal article" date="2021" name="Hortic Res">
        <title>High-quality reference genome and annotation aids understanding of berry development for evergreen blueberry (Vaccinium darrowii).</title>
        <authorList>
            <person name="Yu J."/>
            <person name="Hulse-Kemp A.M."/>
            <person name="Babiker E."/>
            <person name="Staton M."/>
        </authorList>
    </citation>
    <scope>NUCLEOTIDE SEQUENCE [LARGE SCALE GENOMIC DNA]</scope>
    <source>
        <strain evidence="2">cv. NJ 8807/NJ 8810</strain>
        <tissue evidence="1">Young leaf</tissue>
    </source>
</reference>
<accession>A0ACB7Y9N2</accession>
<dbReference type="EMBL" id="CM037157">
    <property type="protein sequence ID" value="KAH7850232.1"/>
    <property type="molecule type" value="Genomic_DNA"/>
</dbReference>
<gene>
    <name evidence="1" type="ORF">Vadar_029592</name>
</gene>